<reference evidence="2" key="1">
    <citation type="submission" date="2018-02" db="EMBL/GenBank/DDBJ databases">
        <title>Rhizophora mucronata_Transcriptome.</title>
        <authorList>
            <person name="Meera S.P."/>
            <person name="Sreeshan A."/>
            <person name="Augustine A."/>
        </authorList>
    </citation>
    <scope>NUCLEOTIDE SEQUENCE</scope>
    <source>
        <tissue evidence="2">Leaf</tissue>
    </source>
</reference>
<evidence type="ECO:0000313" key="2">
    <source>
        <dbReference type="EMBL" id="MBX60066.1"/>
    </source>
</evidence>
<keyword evidence="1" id="KW-0472">Membrane</keyword>
<keyword evidence="1" id="KW-1133">Transmembrane helix</keyword>
<sequence>MNRNEAGFFIYPSFVSNCFVVCFRVWVFLGVIFL</sequence>
<dbReference type="EMBL" id="GGEC01079582">
    <property type="protein sequence ID" value="MBX60066.1"/>
    <property type="molecule type" value="Transcribed_RNA"/>
</dbReference>
<organism evidence="2">
    <name type="scientific">Rhizophora mucronata</name>
    <name type="common">Asiatic mangrove</name>
    <dbReference type="NCBI Taxonomy" id="61149"/>
    <lineage>
        <taxon>Eukaryota</taxon>
        <taxon>Viridiplantae</taxon>
        <taxon>Streptophyta</taxon>
        <taxon>Embryophyta</taxon>
        <taxon>Tracheophyta</taxon>
        <taxon>Spermatophyta</taxon>
        <taxon>Magnoliopsida</taxon>
        <taxon>eudicotyledons</taxon>
        <taxon>Gunneridae</taxon>
        <taxon>Pentapetalae</taxon>
        <taxon>rosids</taxon>
        <taxon>fabids</taxon>
        <taxon>Malpighiales</taxon>
        <taxon>Rhizophoraceae</taxon>
        <taxon>Rhizophora</taxon>
    </lineage>
</organism>
<evidence type="ECO:0000256" key="1">
    <source>
        <dbReference type="SAM" id="Phobius"/>
    </source>
</evidence>
<dbReference type="AlphaFoldDB" id="A0A2P2PZ96"/>
<name>A0A2P2PZ96_RHIMU</name>
<accession>A0A2P2PZ96</accession>
<feature type="transmembrane region" description="Helical" evidence="1">
    <location>
        <begin position="6"/>
        <end position="33"/>
    </location>
</feature>
<proteinExistence type="predicted"/>
<keyword evidence="1" id="KW-0812">Transmembrane</keyword>
<protein>
    <submittedName>
        <fullName evidence="2">Uncharacterized protein</fullName>
    </submittedName>
</protein>